<reference evidence="3" key="1">
    <citation type="submission" date="2022-07" db="EMBL/GenBank/DDBJ databases">
        <title>The genome of Lyophyllum shimeji provides insight into the initial evolution of ectomycorrhizal fungal genome.</title>
        <authorList>
            <person name="Kobayashi Y."/>
            <person name="Shibata T."/>
            <person name="Hirakawa H."/>
            <person name="Shigenobu S."/>
            <person name="Nishiyama T."/>
            <person name="Yamada A."/>
            <person name="Hasebe M."/>
            <person name="Kawaguchi M."/>
        </authorList>
    </citation>
    <scope>NUCLEOTIDE SEQUENCE</scope>
    <source>
        <strain evidence="3">AT787</strain>
    </source>
</reference>
<gene>
    <name evidence="3" type="ORF">LshimejAT787_0901230</name>
</gene>
<proteinExistence type="predicted"/>
<feature type="region of interest" description="Disordered" evidence="1">
    <location>
        <begin position="128"/>
        <end position="148"/>
    </location>
</feature>
<feature type="region of interest" description="Disordered" evidence="1">
    <location>
        <begin position="29"/>
        <end position="51"/>
    </location>
</feature>
<protein>
    <submittedName>
        <fullName evidence="3">Uncharacterized protein</fullName>
    </submittedName>
</protein>
<feature type="chain" id="PRO_5040375146" evidence="2">
    <location>
        <begin position="24"/>
        <end position="148"/>
    </location>
</feature>
<sequence length="148" mass="15397">MMCPRFILLVSLLSTICFLQTIAAPLPQRTRKTGKATATAQGAGTKTTSATDGSTVIDQQVVINGLNMRFKVSAPASELVGASGAAAGVGVNGTLGVNVLFHGDGGQSFFDFPNQGVRNGRMGVALLSPDPQRRWGGHDPTDRTGLVR</sequence>
<evidence type="ECO:0000313" key="3">
    <source>
        <dbReference type="EMBL" id="GLB40908.1"/>
    </source>
</evidence>
<feature type="compositionally biased region" description="Low complexity" evidence="1">
    <location>
        <begin position="35"/>
        <end position="51"/>
    </location>
</feature>
<keyword evidence="2" id="KW-0732">Signal</keyword>
<dbReference type="EMBL" id="BRPK01000009">
    <property type="protein sequence ID" value="GLB40908.1"/>
    <property type="molecule type" value="Genomic_DNA"/>
</dbReference>
<name>A0A9P3PSS1_LYOSH</name>
<evidence type="ECO:0000256" key="2">
    <source>
        <dbReference type="SAM" id="SignalP"/>
    </source>
</evidence>
<evidence type="ECO:0000256" key="1">
    <source>
        <dbReference type="SAM" id="MobiDB-lite"/>
    </source>
</evidence>
<organism evidence="3 4">
    <name type="scientific">Lyophyllum shimeji</name>
    <name type="common">Hon-shimeji</name>
    <name type="synonym">Tricholoma shimeji</name>
    <dbReference type="NCBI Taxonomy" id="47721"/>
    <lineage>
        <taxon>Eukaryota</taxon>
        <taxon>Fungi</taxon>
        <taxon>Dikarya</taxon>
        <taxon>Basidiomycota</taxon>
        <taxon>Agaricomycotina</taxon>
        <taxon>Agaricomycetes</taxon>
        <taxon>Agaricomycetidae</taxon>
        <taxon>Agaricales</taxon>
        <taxon>Tricholomatineae</taxon>
        <taxon>Lyophyllaceae</taxon>
        <taxon>Lyophyllum</taxon>
    </lineage>
</organism>
<accession>A0A9P3PSS1</accession>
<keyword evidence="4" id="KW-1185">Reference proteome</keyword>
<dbReference type="AlphaFoldDB" id="A0A9P3PSS1"/>
<dbReference type="Proteomes" id="UP001063166">
    <property type="component" value="Unassembled WGS sequence"/>
</dbReference>
<feature type="compositionally biased region" description="Basic and acidic residues" evidence="1">
    <location>
        <begin position="131"/>
        <end position="142"/>
    </location>
</feature>
<evidence type="ECO:0000313" key="4">
    <source>
        <dbReference type="Proteomes" id="UP001063166"/>
    </source>
</evidence>
<comment type="caution">
    <text evidence="3">The sequence shown here is derived from an EMBL/GenBank/DDBJ whole genome shotgun (WGS) entry which is preliminary data.</text>
</comment>
<dbReference type="OrthoDB" id="4540290at2759"/>
<feature type="signal peptide" evidence="2">
    <location>
        <begin position="1"/>
        <end position="23"/>
    </location>
</feature>